<protein>
    <submittedName>
        <fullName evidence="1">Uncharacterized protein</fullName>
    </submittedName>
</protein>
<sequence length="114" mass="12578">MASLNIGILTRNPNTLVVFEYDEFDVRVSGNSEDIFGTKIAAFNSSAESETLLNATAVVPLANISGILNIDVNTVHWITVNTQGTTFELYETPDLWSTFEVAKIFPSKKMRSFA</sequence>
<dbReference type="EMBL" id="JBFOLJ010000001">
    <property type="protein sequence ID" value="KAL2558550.1"/>
    <property type="molecule type" value="Genomic_DNA"/>
</dbReference>
<proteinExistence type="predicted"/>
<dbReference type="AlphaFoldDB" id="A0ABD1XA61"/>
<name>A0ABD1XA61_9LAMI</name>
<evidence type="ECO:0000313" key="2">
    <source>
        <dbReference type="Proteomes" id="UP001604277"/>
    </source>
</evidence>
<dbReference type="Proteomes" id="UP001604277">
    <property type="component" value="Unassembled WGS sequence"/>
</dbReference>
<comment type="caution">
    <text evidence="1">The sequence shown here is derived from an EMBL/GenBank/DDBJ whole genome shotgun (WGS) entry which is preliminary data.</text>
</comment>
<organism evidence="1 2">
    <name type="scientific">Forsythia ovata</name>
    <dbReference type="NCBI Taxonomy" id="205694"/>
    <lineage>
        <taxon>Eukaryota</taxon>
        <taxon>Viridiplantae</taxon>
        <taxon>Streptophyta</taxon>
        <taxon>Embryophyta</taxon>
        <taxon>Tracheophyta</taxon>
        <taxon>Spermatophyta</taxon>
        <taxon>Magnoliopsida</taxon>
        <taxon>eudicotyledons</taxon>
        <taxon>Gunneridae</taxon>
        <taxon>Pentapetalae</taxon>
        <taxon>asterids</taxon>
        <taxon>lamiids</taxon>
        <taxon>Lamiales</taxon>
        <taxon>Oleaceae</taxon>
        <taxon>Forsythieae</taxon>
        <taxon>Forsythia</taxon>
    </lineage>
</organism>
<evidence type="ECO:0000313" key="1">
    <source>
        <dbReference type="EMBL" id="KAL2558550.1"/>
    </source>
</evidence>
<keyword evidence="2" id="KW-1185">Reference proteome</keyword>
<reference evidence="2" key="1">
    <citation type="submission" date="2024-07" db="EMBL/GenBank/DDBJ databases">
        <title>Two chromosome-level genome assemblies of Korean endemic species Abeliophyllum distichum and Forsythia ovata (Oleaceae).</title>
        <authorList>
            <person name="Jang H."/>
        </authorList>
    </citation>
    <scope>NUCLEOTIDE SEQUENCE [LARGE SCALE GENOMIC DNA]</scope>
</reference>
<gene>
    <name evidence="1" type="ORF">Fot_03289</name>
</gene>
<accession>A0ABD1XA61</accession>